<feature type="binding site" evidence="2">
    <location>
        <position position="101"/>
    </location>
    <ligand>
        <name>Fe cation</name>
        <dbReference type="ChEBI" id="CHEBI:24875"/>
    </ligand>
</feature>
<evidence type="ECO:0000259" key="4">
    <source>
        <dbReference type="Pfam" id="PF02678"/>
    </source>
</evidence>
<keyword evidence="2" id="KW-0479">Metal-binding</keyword>
<comment type="similarity">
    <text evidence="1 3">Belongs to the pirin family.</text>
</comment>
<dbReference type="PIRSF" id="PIRSF006232">
    <property type="entry name" value="Pirin"/>
    <property type="match status" value="1"/>
</dbReference>
<dbReference type="SUPFAM" id="SSF51182">
    <property type="entry name" value="RmlC-like cupins"/>
    <property type="match status" value="1"/>
</dbReference>
<feature type="binding site" evidence="2">
    <location>
        <position position="59"/>
    </location>
    <ligand>
        <name>Fe cation</name>
        <dbReference type="ChEBI" id="CHEBI:24875"/>
    </ligand>
</feature>
<evidence type="ECO:0000313" key="6">
    <source>
        <dbReference type="EMBL" id="QQF82171.1"/>
    </source>
</evidence>
<evidence type="ECO:0000256" key="2">
    <source>
        <dbReference type="PIRSR" id="PIRSR006232-1"/>
    </source>
</evidence>
<comment type="cofactor">
    <cofactor evidence="2">
        <name>Fe cation</name>
        <dbReference type="ChEBI" id="CHEBI:24875"/>
    </cofactor>
    <text evidence="2">Binds 1 Fe cation per subunit.</text>
</comment>
<name>A0A9Q6Z181_HISSO</name>
<evidence type="ECO:0000256" key="1">
    <source>
        <dbReference type="ARBA" id="ARBA00008416"/>
    </source>
</evidence>
<keyword evidence="7" id="KW-1185">Reference proteome</keyword>
<dbReference type="Pfam" id="PF02678">
    <property type="entry name" value="Pirin"/>
    <property type="match status" value="1"/>
</dbReference>
<proteinExistence type="inferred from homology"/>
<organism evidence="6 7">
    <name type="scientific">Histophilus somni</name>
    <name type="common">Haemophilus somnus</name>
    <dbReference type="NCBI Taxonomy" id="731"/>
    <lineage>
        <taxon>Bacteria</taxon>
        <taxon>Pseudomonadati</taxon>
        <taxon>Pseudomonadota</taxon>
        <taxon>Gammaproteobacteria</taxon>
        <taxon>Pasteurellales</taxon>
        <taxon>Pasteurellaceae</taxon>
        <taxon>Histophilus</taxon>
    </lineage>
</organism>
<evidence type="ECO:0000259" key="5">
    <source>
        <dbReference type="Pfam" id="PF17954"/>
    </source>
</evidence>
<dbReference type="Gene3D" id="2.60.120.10">
    <property type="entry name" value="Jelly Rolls"/>
    <property type="match status" value="2"/>
</dbReference>
<feature type="binding site" evidence="2">
    <location>
        <position position="57"/>
    </location>
    <ligand>
        <name>Fe cation</name>
        <dbReference type="ChEBI" id="CHEBI:24875"/>
    </ligand>
</feature>
<sequence length="229" mass="26027">MFYIRKSNERGHANHGWLDSYHTFSFAGYYDPTFMGFSSLRVINEDRVKAGFGFGTHPHKNMEILSYVLEGTIAHQDSMGNVQTISAGECQIMSAGTGITHSEFNPSSTENLHFYQIWIQPNELNIAPRYEQKAFAHHEGATLILSPHAENGAFKIYQDMKLWRYQLRAGTQTDITLDSNRSYWIQVVKGTFFINGQTVSTSDGVAINQERLAKIETENDIEFLIFDLA</sequence>
<feature type="domain" description="Quercetin 2,3-dioxygenase C-terminal cupin" evidence="5">
    <location>
        <begin position="143"/>
        <end position="228"/>
    </location>
</feature>
<dbReference type="InterPro" id="IPR003829">
    <property type="entry name" value="Pirin_N_dom"/>
</dbReference>
<dbReference type="PANTHER" id="PTHR43212">
    <property type="entry name" value="QUERCETIN 2,3-DIOXYGENASE"/>
    <property type="match status" value="1"/>
</dbReference>
<dbReference type="PANTHER" id="PTHR43212:SF3">
    <property type="entry name" value="QUERCETIN 2,3-DIOXYGENASE"/>
    <property type="match status" value="1"/>
</dbReference>
<protein>
    <submittedName>
        <fullName evidence="6">Pirin family protein</fullName>
    </submittedName>
</protein>
<dbReference type="InterPro" id="IPR041602">
    <property type="entry name" value="Quercetinase_C"/>
</dbReference>
<accession>A0A9Q6Z181</accession>
<dbReference type="EMBL" id="CP066558">
    <property type="protein sequence ID" value="QQF82171.1"/>
    <property type="molecule type" value="Genomic_DNA"/>
</dbReference>
<dbReference type="GO" id="GO:0046872">
    <property type="term" value="F:metal ion binding"/>
    <property type="evidence" value="ECO:0007669"/>
    <property type="project" value="UniProtKB-KW"/>
</dbReference>
<dbReference type="InterPro" id="IPR011051">
    <property type="entry name" value="RmlC_Cupin_sf"/>
</dbReference>
<dbReference type="FunFam" id="2.60.120.10:FF:000021">
    <property type="entry name" value="Quercetin 2,3-dioxygenase"/>
    <property type="match status" value="1"/>
</dbReference>
<dbReference type="OrthoDB" id="9780903at2"/>
<dbReference type="InterPro" id="IPR014710">
    <property type="entry name" value="RmlC-like_jellyroll"/>
</dbReference>
<feature type="binding site" evidence="2">
    <location>
        <position position="103"/>
    </location>
    <ligand>
        <name>Fe cation</name>
        <dbReference type="ChEBI" id="CHEBI:24875"/>
    </ligand>
</feature>
<dbReference type="RefSeq" id="WP_011609692.1">
    <property type="nucleotide sequence ID" value="NZ_CP018802.1"/>
</dbReference>
<gene>
    <name evidence="6" type="ORF">JFL49_08995</name>
</gene>
<dbReference type="InterPro" id="IPR012093">
    <property type="entry name" value="Pirin"/>
</dbReference>
<feature type="domain" description="Pirin N-terminal" evidence="4">
    <location>
        <begin position="7"/>
        <end position="119"/>
    </location>
</feature>
<reference evidence="6 7" key="1">
    <citation type="submission" date="2020-12" db="EMBL/GenBank/DDBJ databases">
        <title>ASc-MMNZ-VFA-070.</title>
        <authorList>
            <person name="Schryvers A."/>
            <person name="Mostafa Nazari M."/>
            <person name="Farshchi Andisi V."/>
            <person name="Timsit E."/>
            <person name="Walter Morck D."/>
        </authorList>
    </citation>
    <scope>NUCLEOTIDE SEQUENCE [LARGE SCALE GENOMIC DNA]</scope>
    <source>
        <strain evidence="6 7">ASc-MMNZ-VFA-070</strain>
    </source>
</reference>
<dbReference type="CDD" id="cd20311">
    <property type="entry name" value="cupin_Yhhw_C"/>
    <property type="match status" value="1"/>
</dbReference>
<keyword evidence="2" id="KW-0408">Iron</keyword>
<evidence type="ECO:0000256" key="3">
    <source>
        <dbReference type="RuleBase" id="RU003457"/>
    </source>
</evidence>
<dbReference type="AlphaFoldDB" id="A0A9Q6Z181"/>
<dbReference type="CDD" id="cd02910">
    <property type="entry name" value="cupin_Yhhw_N"/>
    <property type="match status" value="1"/>
</dbReference>
<dbReference type="Proteomes" id="UP000595373">
    <property type="component" value="Chromosome"/>
</dbReference>
<dbReference type="Pfam" id="PF17954">
    <property type="entry name" value="Pirin_C_2"/>
    <property type="match status" value="1"/>
</dbReference>
<evidence type="ECO:0000313" key="7">
    <source>
        <dbReference type="Proteomes" id="UP000595373"/>
    </source>
</evidence>